<dbReference type="PANTHER" id="PTHR46111">
    <property type="entry name" value="RIBOSOMAL RNA SMALL SUBUNIT METHYLTRANSFERASE I"/>
    <property type="match status" value="1"/>
</dbReference>
<protein>
    <recommendedName>
        <fullName evidence="6">Ribosomal RNA small subunit methyltransferase I</fullName>
        <ecNumber evidence="6">2.1.1.198</ecNumber>
    </recommendedName>
    <alternativeName>
        <fullName evidence="6">16S rRNA 2'-O-ribose C1402 methyltransferase</fullName>
    </alternativeName>
    <alternativeName>
        <fullName evidence="6">rRNA (cytidine-2'-O-)-methyltransferase RsmI</fullName>
    </alternativeName>
</protein>
<dbReference type="SUPFAM" id="SSF53790">
    <property type="entry name" value="Tetrapyrrole methylase"/>
    <property type="match status" value="1"/>
</dbReference>
<dbReference type="GO" id="GO:0005737">
    <property type="term" value="C:cytoplasm"/>
    <property type="evidence" value="ECO:0007669"/>
    <property type="project" value="UniProtKB-SubCell"/>
</dbReference>
<dbReference type="Gene3D" id="3.40.1010.10">
    <property type="entry name" value="Cobalt-precorrin-4 Transmethylase, Domain 1"/>
    <property type="match status" value="1"/>
</dbReference>
<dbReference type="OrthoDB" id="9809084at2"/>
<evidence type="ECO:0000256" key="3">
    <source>
        <dbReference type="ARBA" id="ARBA00022603"/>
    </source>
</evidence>
<dbReference type="PANTHER" id="PTHR46111:SF1">
    <property type="entry name" value="RIBOSOMAL RNA SMALL SUBUNIT METHYLTRANSFERASE I"/>
    <property type="match status" value="1"/>
</dbReference>
<dbReference type="PIRSF" id="PIRSF005917">
    <property type="entry name" value="MTase_YraL"/>
    <property type="match status" value="1"/>
</dbReference>
<evidence type="ECO:0000259" key="7">
    <source>
        <dbReference type="Pfam" id="PF00590"/>
    </source>
</evidence>
<keyword evidence="4 6" id="KW-0808">Transferase</keyword>
<keyword evidence="5 6" id="KW-0949">S-adenosyl-L-methionine</keyword>
<dbReference type="Gene3D" id="3.30.950.10">
    <property type="entry name" value="Methyltransferase, Cobalt-precorrin-4 Transmethylase, Domain 2"/>
    <property type="match status" value="1"/>
</dbReference>
<keyword evidence="3 6" id="KW-0489">Methyltransferase</keyword>
<dbReference type="Pfam" id="PF00590">
    <property type="entry name" value="TP_methylase"/>
    <property type="match status" value="1"/>
</dbReference>
<dbReference type="RefSeq" id="WP_126981110.1">
    <property type="nucleotide sequence ID" value="NZ_PQSP01000012.1"/>
</dbReference>
<keyword evidence="2 6" id="KW-0698">rRNA processing</keyword>
<reference evidence="9 10" key="1">
    <citation type="submission" date="2018-01" db="EMBL/GenBank/DDBJ databases">
        <title>Saezia sanguinis gen. nov., sp. nov., in the order Burkholderiales isolated from human blood.</title>
        <authorList>
            <person name="Medina-Pascual M.J."/>
            <person name="Valdezate S."/>
            <person name="Monzon S."/>
            <person name="Cuesta I."/>
            <person name="Carrasco G."/>
            <person name="Villalon P."/>
            <person name="Saez-Nieto J.A."/>
        </authorList>
    </citation>
    <scope>NUCLEOTIDE SEQUENCE [LARGE SCALE GENOMIC DNA]</scope>
    <source>
        <strain evidence="9 10">CNM695-12</strain>
    </source>
</reference>
<feature type="domain" description="Tetrapyrrole methylase" evidence="7">
    <location>
        <begin position="26"/>
        <end position="226"/>
    </location>
</feature>
<accession>A0A433S9V1</accession>
<evidence type="ECO:0000313" key="9">
    <source>
        <dbReference type="EMBL" id="RUS65500.1"/>
    </source>
</evidence>
<dbReference type="FunFam" id="3.40.1010.10:FF:000007">
    <property type="entry name" value="Ribosomal RNA small subunit methyltransferase I"/>
    <property type="match status" value="1"/>
</dbReference>
<dbReference type="GO" id="GO:0070677">
    <property type="term" value="F:rRNA (cytosine-2'-O-)-methyltransferase activity"/>
    <property type="evidence" value="ECO:0007669"/>
    <property type="project" value="UniProtKB-UniRule"/>
</dbReference>
<dbReference type="Pfam" id="PF23016">
    <property type="entry name" value="RsmI_C"/>
    <property type="match status" value="1"/>
</dbReference>
<comment type="subcellular location">
    <subcellularLocation>
        <location evidence="6">Cytoplasm</location>
    </subcellularLocation>
</comment>
<dbReference type="InterPro" id="IPR008189">
    <property type="entry name" value="rRNA_ssu_MeTfrase_I"/>
</dbReference>
<organism evidence="9 10">
    <name type="scientific">Saezia sanguinis</name>
    <dbReference type="NCBI Taxonomy" id="1965230"/>
    <lineage>
        <taxon>Bacteria</taxon>
        <taxon>Pseudomonadati</taxon>
        <taxon>Pseudomonadota</taxon>
        <taxon>Betaproteobacteria</taxon>
        <taxon>Burkholderiales</taxon>
        <taxon>Saeziaceae</taxon>
        <taxon>Saezia</taxon>
    </lineage>
</organism>
<evidence type="ECO:0000256" key="1">
    <source>
        <dbReference type="ARBA" id="ARBA00022490"/>
    </source>
</evidence>
<dbReference type="InterPro" id="IPR035996">
    <property type="entry name" value="4pyrrol_Methylase_sf"/>
</dbReference>
<dbReference type="InterPro" id="IPR014777">
    <property type="entry name" value="4pyrrole_Mease_sub1"/>
</dbReference>
<dbReference type="InterPro" id="IPR000878">
    <property type="entry name" value="4pyrrol_Mease"/>
</dbReference>
<dbReference type="AlphaFoldDB" id="A0A433S9V1"/>
<feature type="domain" description="RsmI HTH" evidence="8">
    <location>
        <begin position="254"/>
        <end position="298"/>
    </location>
</feature>
<sequence>MSAYSHDILLEAASQIAGTQNYPDATLYLVPTPIGNLADITFRALHVLQLADAIACEDTRNTRLLLSHYGITSKTLFALHQHNEQHATAELLRRLQQGERIALVTDAGTPAISDPGARAVAAVSHAGLRIVALPGASSVITALSAAGITEGDVLFHGFLPTKAQERQHCLAELIALPHAVVLLEAPHRIETLVQELARLAPARAVTLARELTKQFEQIVTYPAENLPTWLQQRPEHKKGEFVCIIHPPAAETASDAEAHDDALTLALAHMPTKAAAQLIARLTGQPKNKLYERALQLKKSNPHADT</sequence>
<name>A0A433S9V1_9BURK</name>
<dbReference type="EMBL" id="PQSP01000012">
    <property type="protein sequence ID" value="RUS65500.1"/>
    <property type="molecule type" value="Genomic_DNA"/>
</dbReference>
<dbReference type="NCBIfam" id="TIGR00096">
    <property type="entry name" value="16S rRNA (cytidine(1402)-2'-O)-methyltransferase"/>
    <property type="match status" value="1"/>
</dbReference>
<comment type="similarity">
    <text evidence="6">Belongs to the methyltransferase superfamily. RsmI family.</text>
</comment>
<evidence type="ECO:0000313" key="10">
    <source>
        <dbReference type="Proteomes" id="UP000286947"/>
    </source>
</evidence>
<evidence type="ECO:0000256" key="6">
    <source>
        <dbReference type="HAMAP-Rule" id="MF_01877"/>
    </source>
</evidence>
<dbReference type="InterPro" id="IPR014776">
    <property type="entry name" value="4pyrrole_Mease_sub2"/>
</dbReference>
<comment type="caution">
    <text evidence="9">The sequence shown here is derived from an EMBL/GenBank/DDBJ whole genome shotgun (WGS) entry which is preliminary data.</text>
</comment>
<comment type="catalytic activity">
    <reaction evidence="6">
        <text>cytidine(1402) in 16S rRNA + S-adenosyl-L-methionine = 2'-O-methylcytidine(1402) in 16S rRNA + S-adenosyl-L-homocysteine + H(+)</text>
        <dbReference type="Rhea" id="RHEA:42924"/>
        <dbReference type="Rhea" id="RHEA-COMP:10285"/>
        <dbReference type="Rhea" id="RHEA-COMP:10286"/>
        <dbReference type="ChEBI" id="CHEBI:15378"/>
        <dbReference type="ChEBI" id="CHEBI:57856"/>
        <dbReference type="ChEBI" id="CHEBI:59789"/>
        <dbReference type="ChEBI" id="CHEBI:74495"/>
        <dbReference type="ChEBI" id="CHEBI:82748"/>
        <dbReference type="EC" id="2.1.1.198"/>
    </reaction>
</comment>
<keyword evidence="10" id="KW-1185">Reference proteome</keyword>
<evidence type="ECO:0000259" key="8">
    <source>
        <dbReference type="Pfam" id="PF23016"/>
    </source>
</evidence>
<comment type="function">
    <text evidence="6">Catalyzes the 2'-O-methylation of the ribose of cytidine 1402 (C1402) in 16S rRNA.</text>
</comment>
<dbReference type="EC" id="2.1.1.198" evidence="6"/>
<dbReference type="HAMAP" id="MF_01877">
    <property type="entry name" value="16SrRNA_methyltr_I"/>
    <property type="match status" value="1"/>
</dbReference>
<proteinExistence type="inferred from homology"/>
<evidence type="ECO:0000256" key="4">
    <source>
        <dbReference type="ARBA" id="ARBA00022679"/>
    </source>
</evidence>
<evidence type="ECO:0000256" key="5">
    <source>
        <dbReference type="ARBA" id="ARBA00022691"/>
    </source>
</evidence>
<gene>
    <name evidence="9" type="primary">rsmI_2</name>
    <name evidence="6" type="synonym">rsmI</name>
    <name evidence="9" type="ORF">CUZ56_02957</name>
</gene>
<dbReference type="CDD" id="cd11648">
    <property type="entry name" value="RsmI"/>
    <property type="match status" value="1"/>
</dbReference>
<dbReference type="Proteomes" id="UP000286947">
    <property type="component" value="Unassembled WGS sequence"/>
</dbReference>
<evidence type="ECO:0000256" key="2">
    <source>
        <dbReference type="ARBA" id="ARBA00022552"/>
    </source>
</evidence>
<dbReference type="InterPro" id="IPR053910">
    <property type="entry name" value="RsmI_HTH"/>
</dbReference>
<keyword evidence="1 6" id="KW-0963">Cytoplasm</keyword>